<protein>
    <submittedName>
        <fullName evidence="2">SusD/RagB family nutrient-binding outer membrane lipoprotein</fullName>
    </submittedName>
</protein>
<dbReference type="SUPFAM" id="SSF48452">
    <property type="entry name" value="TPR-like"/>
    <property type="match status" value="1"/>
</dbReference>
<evidence type="ECO:0000313" key="2">
    <source>
        <dbReference type="EMBL" id="KAA2241842.1"/>
    </source>
</evidence>
<dbReference type="Gene3D" id="1.25.40.390">
    <property type="match status" value="1"/>
</dbReference>
<dbReference type="EMBL" id="VUOC01000003">
    <property type="protein sequence ID" value="KAA2241842.1"/>
    <property type="molecule type" value="Genomic_DNA"/>
</dbReference>
<keyword evidence="2" id="KW-0449">Lipoprotein</keyword>
<keyword evidence="3" id="KW-1185">Reference proteome</keyword>
<gene>
    <name evidence="2" type="ORF">F0L74_18435</name>
</gene>
<reference evidence="2 3" key="1">
    <citation type="submission" date="2019-09" db="EMBL/GenBank/DDBJ databases">
        <title>Chitinophaga ginsengihumi sp. nov., isolated from soil of ginseng rhizosphere.</title>
        <authorList>
            <person name="Lee J."/>
        </authorList>
    </citation>
    <scope>NUCLEOTIDE SEQUENCE [LARGE SCALE GENOMIC DNA]</scope>
    <source>
        <strain evidence="2 3">BN140078</strain>
    </source>
</reference>
<accession>A0A5B2VU53</accession>
<keyword evidence="1" id="KW-0732">Signal</keyword>
<sequence>MKQLLLYTGLLLLMLQTACTKKFDEINTDPTQGTEENFDPNSLLSFAQYSFASPGYSQLLYPSTSMQVLASTFNYYGNGDKYVNTGGTIGYQGLIFTECYANSSRIYEMMRLTKDKNINLYNIGKIMYVLILQRCTDAYGDVPYTEANRAKEGITKPKYDRQEDIYHLMLQQLDTAIQALDPAQPRPTNDLFYKGDLTKWKRFGYSLMLRIAMRLTKIDAVTARTWAEKAAAGGTLSGVGDNAFVICDVSKAQDNTSNAMLTGNDFRELRWSKTFIDFLRSTNDPRLGVVGEVSLPGLANNGNQGLTGDTSAAAQLGLPNGYDLLGGDTDIRDRADYPGGTGTGTDVAPLGKYSRPRVNVFMKRNGTDFVLTYAESELLLAEAKARNWDVPGAAAQHYANGVGGAMQQMAQFDAAAAISADAIQRYVGTHTLDMSSLEASLEMINTQYWAATIFNFVETWSNWRRSGYPRLTPVNYPGNITGGVIPRRMIYLASEQLNNGDHYRAGVSTLTPAADLLTSRVWWDK</sequence>
<dbReference type="InterPro" id="IPR041662">
    <property type="entry name" value="SusD-like_2"/>
</dbReference>
<dbReference type="Proteomes" id="UP000324611">
    <property type="component" value="Unassembled WGS sequence"/>
</dbReference>
<evidence type="ECO:0000256" key="1">
    <source>
        <dbReference type="SAM" id="SignalP"/>
    </source>
</evidence>
<dbReference type="Pfam" id="PF12771">
    <property type="entry name" value="SusD-like_2"/>
    <property type="match status" value="1"/>
</dbReference>
<reference evidence="2 3" key="2">
    <citation type="submission" date="2019-09" db="EMBL/GenBank/DDBJ databases">
        <authorList>
            <person name="Jin C."/>
        </authorList>
    </citation>
    <scope>NUCLEOTIDE SEQUENCE [LARGE SCALE GENOMIC DNA]</scope>
    <source>
        <strain evidence="2 3">BN140078</strain>
    </source>
</reference>
<organism evidence="2 3">
    <name type="scientific">Chitinophaga agrisoli</name>
    <dbReference type="NCBI Taxonomy" id="2607653"/>
    <lineage>
        <taxon>Bacteria</taxon>
        <taxon>Pseudomonadati</taxon>
        <taxon>Bacteroidota</taxon>
        <taxon>Chitinophagia</taxon>
        <taxon>Chitinophagales</taxon>
        <taxon>Chitinophagaceae</taxon>
        <taxon>Chitinophaga</taxon>
    </lineage>
</organism>
<feature type="chain" id="PRO_5022744573" evidence="1">
    <location>
        <begin position="21"/>
        <end position="525"/>
    </location>
</feature>
<evidence type="ECO:0000313" key="3">
    <source>
        <dbReference type="Proteomes" id="UP000324611"/>
    </source>
</evidence>
<dbReference type="RefSeq" id="WP_149839348.1">
    <property type="nucleotide sequence ID" value="NZ_VUOC01000003.1"/>
</dbReference>
<feature type="signal peptide" evidence="1">
    <location>
        <begin position="1"/>
        <end position="20"/>
    </location>
</feature>
<proteinExistence type="predicted"/>
<dbReference type="AlphaFoldDB" id="A0A5B2VU53"/>
<comment type="caution">
    <text evidence="2">The sequence shown here is derived from an EMBL/GenBank/DDBJ whole genome shotgun (WGS) entry which is preliminary data.</text>
</comment>
<name>A0A5B2VU53_9BACT</name>
<dbReference type="InterPro" id="IPR011990">
    <property type="entry name" value="TPR-like_helical_dom_sf"/>
</dbReference>